<dbReference type="STRING" id="4829.A0A168P799"/>
<evidence type="ECO:0000313" key="5">
    <source>
        <dbReference type="EMBL" id="SAM01875.1"/>
    </source>
</evidence>
<dbReference type="OMA" id="MRRGPPD"/>
<feature type="compositionally biased region" description="Low complexity" evidence="3">
    <location>
        <begin position="228"/>
        <end position="250"/>
    </location>
</feature>
<feature type="compositionally biased region" description="Low complexity" evidence="3">
    <location>
        <begin position="195"/>
        <end position="218"/>
    </location>
</feature>
<protein>
    <recommendedName>
        <fullName evidence="4">RRM domain-containing protein</fullName>
    </recommendedName>
</protein>
<accession>A0A168P799</accession>
<dbReference type="PANTHER" id="PTHR23003:SF51">
    <property type="entry name" value="SERINE-ARGININE PROTEIN 55"/>
    <property type="match status" value="1"/>
</dbReference>
<gene>
    <name evidence="5" type="primary">ABSGL_07625.1 scaffold 8929</name>
</gene>
<feature type="compositionally biased region" description="Basic residues" evidence="3">
    <location>
        <begin position="161"/>
        <end position="174"/>
    </location>
</feature>
<evidence type="ECO:0000256" key="2">
    <source>
        <dbReference type="PROSITE-ProRule" id="PRU00176"/>
    </source>
</evidence>
<dbReference type="AlphaFoldDB" id="A0A168P799"/>
<sequence length="277" mass="31017">MPERVYIGNLHRDAIPSDLRRLFSPFGRILDLTVKTGFGFVEFESSRDADDAVYECHGAKICGQRIIVEIAMKRRHGRESSRRDQESYRLVVKNIPPKTTWQDLKDLMKKAGKVTFADVLKDVDEGIVEFAHRDDMLYALSRLNDSKLNGERIILEEAGRRRTRSSRGRSRSRSLSRSPSPRRGAGSRRSRSRSPSRSPSRSLSNGRRGRSRSPSPRRSYSRSRSRSRSPSGSRSRSGSVVSRGSSPGVGRPDGGSRTPDDSNGTRPAEPMEEEGAN</sequence>
<dbReference type="Proteomes" id="UP000078561">
    <property type="component" value="Unassembled WGS sequence"/>
</dbReference>
<dbReference type="OrthoDB" id="1099063at2759"/>
<feature type="compositionally biased region" description="Low complexity" evidence="3">
    <location>
        <begin position="175"/>
        <end position="184"/>
    </location>
</feature>
<dbReference type="Gene3D" id="3.30.70.330">
    <property type="match status" value="2"/>
</dbReference>
<dbReference type="PANTHER" id="PTHR23003">
    <property type="entry name" value="RNA RECOGNITION MOTIF RRM DOMAIN CONTAINING PROTEIN"/>
    <property type="match status" value="1"/>
</dbReference>
<dbReference type="InterPro" id="IPR035979">
    <property type="entry name" value="RBD_domain_sf"/>
</dbReference>
<proteinExistence type="predicted"/>
<dbReference type="GO" id="GO:0005634">
    <property type="term" value="C:nucleus"/>
    <property type="evidence" value="ECO:0007669"/>
    <property type="project" value="TreeGrafter"/>
</dbReference>
<dbReference type="SMART" id="SM00360">
    <property type="entry name" value="RRM"/>
    <property type="match status" value="2"/>
</dbReference>
<name>A0A168P799_ABSGL</name>
<feature type="domain" description="RRM" evidence="4">
    <location>
        <begin position="88"/>
        <end position="160"/>
    </location>
</feature>
<reference evidence="5" key="1">
    <citation type="submission" date="2016-04" db="EMBL/GenBank/DDBJ databases">
        <authorList>
            <person name="Evans L.H."/>
            <person name="Alamgir A."/>
            <person name="Owens N."/>
            <person name="Weber N.D."/>
            <person name="Virtaneva K."/>
            <person name="Barbian K."/>
            <person name="Babar A."/>
            <person name="Rosenke K."/>
        </authorList>
    </citation>
    <scope>NUCLEOTIDE SEQUENCE [LARGE SCALE GENOMIC DNA]</scope>
    <source>
        <strain evidence="5">CBS 101.48</strain>
    </source>
</reference>
<organism evidence="5">
    <name type="scientific">Absidia glauca</name>
    <name type="common">Pin mould</name>
    <dbReference type="NCBI Taxonomy" id="4829"/>
    <lineage>
        <taxon>Eukaryota</taxon>
        <taxon>Fungi</taxon>
        <taxon>Fungi incertae sedis</taxon>
        <taxon>Mucoromycota</taxon>
        <taxon>Mucoromycotina</taxon>
        <taxon>Mucoromycetes</taxon>
        <taxon>Mucorales</taxon>
        <taxon>Cunninghamellaceae</taxon>
        <taxon>Absidia</taxon>
    </lineage>
</organism>
<feature type="region of interest" description="Disordered" evidence="3">
    <location>
        <begin position="159"/>
        <end position="277"/>
    </location>
</feature>
<evidence type="ECO:0000256" key="1">
    <source>
        <dbReference type="ARBA" id="ARBA00022884"/>
    </source>
</evidence>
<dbReference type="Pfam" id="PF00076">
    <property type="entry name" value="RRM_1"/>
    <property type="match status" value="2"/>
</dbReference>
<dbReference type="InParanoid" id="A0A168P799"/>
<dbReference type="GO" id="GO:0005737">
    <property type="term" value="C:cytoplasm"/>
    <property type="evidence" value="ECO:0007669"/>
    <property type="project" value="TreeGrafter"/>
</dbReference>
<feature type="compositionally biased region" description="Basic residues" evidence="3">
    <location>
        <begin position="185"/>
        <end position="194"/>
    </location>
</feature>
<keyword evidence="6" id="KW-1185">Reference proteome</keyword>
<evidence type="ECO:0000313" key="6">
    <source>
        <dbReference type="Proteomes" id="UP000078561"/>
    </source>
</evidence>
<dbReference type="InterPro" id="IPR000504">
    <property type="entry name" value="RRM_dom"/>
</dbReference>
<dbReference type="InterPro" id="IPR050374">
    <property type="entry name" value="RRT5_SRSF_SR"/>
</dbReference>
<dbReference type="InterPro" id="IPR012677">
    <property type="entry name" value="Nucleotide-bd_a/b_plait_sf"/>
</dbReference>
<dbReference type="PROSITE" id="PS50102">
    <property type="entry name" value="RRM"/>
    <property type="match status" value="2"/>
</dbReference>
<evidence type="ECO:0000259" key="4">
    <source>
        <dbReference type="PROSITE" id="PS50102"/>
    </source>
</evidence>
<evidence type="ECO:0000256" key="3">
    <source>
        <dbReference type="SAM" id="MobiDB-lite"/>
    </source>
</evidence>
<dbReference type="GO" id="GO:0003729">
    <property type="term" value="F:mRNA binding"/>
    <property type="evidence" value="ECO:0007669"/>
    <property type="project" value="TreeGrafter"/>
</dbReference>
<dbReference type="SUPFAM" id="SSF54928">
    <property type="entry name" value="RNA-binding domain, RBD"/>
    <property type="match status" value="2"/>
</dbReference>
<feature type="domain" description="RRM" evidence="4">
    <location>
        <begin position="3"/>
        <end position="73"/>
    </location>
</feature>
<dbReference type="EMBL" id="LT553604">
    <property type="protein sequence ID" value="SAM01875.1"/>
    <property type="molecule type" value="Genomic_DNA"/>
</dbReference>
<dbReference type="CDD" id="cd12339">
    <property type="entry name" value="RRM2_SRSF1_4_like"/>
    <property type="match status" value="1"/>
</dbReference>
<keyword evidence="1 2" id="KW-0694">RNA-binding</keyword>